<gene>
    <name evidence="8" type="ORF">ACFOZ1_12280</name>
</gene>
<comment type="cofactor">
    <cofactor evidence="1">
        <name>Mg(2+)</name>
        <dbReference type="ChEBI" id="CHEBI:18420"/>
    </cofactor>
</comment>
<proteinExistence type="inferred from homology"/>
<keyword evidence="4" id="KW-0479">Metal-binding</keyword>
<dbReference type="SUPFAM" id="SSF48576">
    <property type="entry name" value="Terpenoid synthases"/>
    <property type="match status" value="1"/>
</dbReference>
<reference evidence="9" key="1">
    <citation type="journal article" date="2019" name="Int. J. Syst. Evol. Microbiol.">
        <title>The Global Catalogue of Microorganisms (GCM) 10K type strain sequencing project: providing services to taxonomists for standard genome sequencing and annotation.</title>
        <authorList>
            <consortium name="The Broad Institute Genomics Platform"/>
            <consortium name="The Broad Institute Genome Sequencing Center for Infectious Disease"/>
            <person name="Wu L."/>
            <person name="Ma J."/>
        </authorList>
    </citation>
    <scope>NUCLEOTIDE SEQUENCE [LARGE SCALE GENOMIC DNA]</scope>
    <source>
        <strain evidence="9">KACC 14058</strain>
    </source>
</reference>
<keyword evidence="9" id="KW-1185">Reference proteome</keyword>
<evidence type="ECO:0000256" key="2">
    <source>
        <dbReference type="ARBA" id="ARBA00006706"/>
    </source>
</evidence>
<sequence length="294" mass="33075">MKLKLDIMIEEEQQRMTMELEKYLKSLSMPKRLQESTMYSVNAGGKRLRPLLMKLAAKGLNGNEERVYPAALALEMVHTYSLIHDDLPAMDDDMYRRGQLTNHKQFDEATAILAGDGLLTNSFHVITSNSQYTDEEKVFLIHRLSKASGLEGMVAGQLMDMEAEDKQVAIEELENIHLLKTGMLLTYALEIGAYLAGASTEIISKITELGKYVGLIFQIQDDILDVIGDQELLGKTVGSDMENNKTTYPSLLGLDGAIEHKNRYVKKAKGIIESVHLKETELDLIIDYLSNRKY</sequence>
<comment type="caution">
    <text evidence="8">The sequence shown here is derived from an EMBL/GenBank/DDBJ whole genome shotgun (WGS) entry which is preliminary data.</text>
</comment>
<dbReference type="EMBL" id="JBHSDV010000003">
    <property type="protein sequence ID" value="MFC4388573.1"/>
    <property type="molecule type" value="Genomic_DNA"/>
</dbReference>
<dbReference type="InterPro" id="IPR008949">
    <property type="entry name" value="Isoprenoid_synthase_dom_sf"/>
</dbReference>
<dbReference type="SFLD" id="SFLDG01017">
    <property type="entry name" value="Polyprenyl_Transferase_Like"/>
    <property type="match status" value="1"/>
</dbReference>
<evidence type="ECO:0000256" key="6">
    <source>
        <dbReference type="ARBA" id="ARBA00023229"/>
    </source>
</evidence>
<evidence type="ECO:0000256" key="1">
    <source>
        <dbReference type="ARBA" id="ARBA00001946"/>
    </source>
</evidence>
<evidence type="ECO:0000256" key="7">
    <source>
        <dbReference type="RuleBase" id="RU004466"/>
    </source>
</evidence>
<keyword evidence="3 7" id="KW-0808">Transferase</keyword>
<evidence type="ECO:0000313" key="8">
    <source>
        <dbReference type="EMBL" id="MFC4388573.1"/>
    </source>
</evidence>
<dbReference type="Gene3D" id="1.10.600.10">
    <property type="entry name" value="Farnesyl Diphosphate Synthase"/>
    <property type="match status" value="1"/>
</dbReference>
<keyword evidence="5" id="KW-0460">Magnesium</keyword>
<dbReference type="InterPro" id="IPR053378">
    <property type="entry name" value="Prenyl_diphosphate_synthase"/>
</dbReference>
<protein>
    <submittedName>
        <fullName evidence="8">Polyprenyl synthetase family protein</fullName>
        <ecNumber evidence="8">2.5.1.-</ecNumber>
    </submittedName>
</protein>
<evidence type="ECO:0000256" key="3">
    <source>
        <dbReference type="ARBA" id="ARBA00022679"/>
    </source>
</evidence>
<evidence type="ECO:0000256" key="5">
    <source>
        <dbReference type="ARBA" id="ARBA00022842"/>
    </source>
</evidence>
<dbReference type="SFLD" id="SFLDS00005">
    <property type="entry name" value="Isoprenoid_Synthase_Type_I"/>
    <property type="match status" value="1"/>
</dbReference>
<comment type="similarity">
    <text evidence="2 7">Belongs to the FPP/GGPP synthase family.</text>
</comment>
<dbReference type="CDD" id="cd00685">
    <property type="entry name" value="Trans_IPPS_HT"/>
    <property type="match status" value="1"/>
</dbReference>
<evidence type="ECO:0000313" key="9">
    <source>
        <dbReference type="Proteomes" id="UP001595880"/>
    </source>
</evidence>
<dbReference type="Pfam" id="PF00348">
    <property type="entry name" value="polyprenyl_synt"/>
    <property type="match status" value="1"/>
</dbReference>
<dbReference type="InterPro" id="IPR000092">
    <property type="entry name" value="Polyprenyl_synt"/>
</dbReference>
<dbReference type="GO" id="GO:0016740">
    <property type="term" value="F:transferase activity"/>
    <property type="evidence" value="ECO:0007669"/>
    <property type="project" value="UniProtKB-KW"/>
</dbReference>
<dbReference type="PANTHER" id="PTHR43281">
    <property type="entry name" value="FARNESYL DIPHOSPHATE SYNTHASE"/>
    <property type="match status" value="1"/>
</dbReference>
<dbReference type="PANTHER" id="PTHR43281:SF1">
    <property type="entry name" value="FARNESYL DIPHOSPHATE SYNTHASE"/>
    <property type="match status" value="1"/>
</dbReference>
<dbReference type="RefSeq" id="WP_390199684.1">
    <property type="nucleotide sequence ID" value="NZ_JBHSDV010000003.1"/>
</dbReference>
<name>A0ABV8W0F5_9BACI</name>
<keyword evidence="6" id="KW-0414">Isoprene biosynthesis</keyword>
<dbReference type="Proteomes" id="UP001595880">
    <property type="component" value="Unassembled WGS sequence"/>
</dbReference>
<dbReference type="InterPro" id="IPR033749">
    <property type="entry name" value="Polyprenyl_synt_CS"/>
</dbReference>
<evidence type="ECO:0000256" key="4">
    <source>
        <dbReference type="ARBA" id="ARBA00022723"/>
    </source>
</evidence>
<organism evidence="8 9">
    <name type="scientific">Gracilibacillus marinus</name>
    <dbReference type="NCBI Taxonomy" id="630535"/>
    <lineage>
        <taxon>Bacteria</taxon>
        <taxon>Bacillati</taxon>
        <taxon>Bacillota</taxon>
        <taxon>Bacilli</taxon>
        <taxon>Bacillales</taxon>
        <taxon>Bacillaceae</taxon>
        <taxon>Gracilibacillus</taxon>
    </lineage>
</organism>
<accession>A0ABV8W0F5</accession>
<dbReference type="NCBIfam" id="NF045485">
    <property type="entry name" value="FPPsyn"/>
    <property type="match status" value="1"/>
</dbReference>
<dbReference type="PROSITE" id="PS00444">
    <property type="entry name" value="POLYPRENYL_SYNTHASE_2"/>
    <property type="match status" value="1"/>
</dbReference>
<dbReference type="EC" id="2.5.1.-" evidence="8"/>
<dbReference type="PROSITE" id="PS00723">
    <property type="entry name" value="POLYPRENYL_SYNTHASE_1"/>
    <property type="match status" value="1"/>
</dbReference>